<evidence type="ECO:0000313" key="1">
    <source>
        <dbReference type="EMBL" id="KAF2575568.1"/>
    </source>
</evidence>
<dbReference type="AlphaFoldDB" id="A0A8S9J0X1"/>
<sequence>MDSVKIDSVAPTNQFGYVFDFSTNAWRYGTPASPCEITDELPPVYEYVEGSLHWFTKCEET</sequence>
<comment type="caution">
    <text evidence="1">The sequence shown here is derived from an EMBL/GenBank/DDBJ whole genome shotgun (WGS) entry which is preliminary data.</text>
</comment>
<proteinExistence type="predicted"/>
<organism evidence="1">
    <name type="scientific">Brassica cretica</name>
    <name type="common">Mustard</name>
    <dbReference type="NCBI Taxonomy" id="69181"/>
    <lineage>
        <taxon>Eukaryota</taxon>
        <taxon>Viridiplantae</taxon>
        <taxon>Streptophyta</taxon>
        <taxon>Embryophyta</taxon>
        <taxon>Tracheophyta</taxon>
        <taxon>Spermatophyta</taxon>
        <taxon>Magnoliopsida</taxon>
        <taxon>eudicotyledons</taxon>
        <taxon>Gunneridae</taxon>
        <taxon>Pentapetalae</taxon>
        <taxon>rosids</taxon>
        <taxon>malvids</taxon>
        <taxon>Brassicales</taxon>
        <taxon>Brassicaceae</taxon>
        <taxon>Brassiceae</taxon>
        <taxon>Brassica</taxon>
    </lineage>
</organism>
<reference evidence="1" key="1">
    <citation type="submission" date="2019-12" db="EMBL/GenBank/DDBJ databases">
        <title>Genome sequencing and annotation of Brassica cretica.</title>
        <authorList>
            <person name="Studholme D.J."/>
            <person name="Sarris P.F."/>
        </authorList>
    </citation>
    <scope>NUCLEOTIDE SEQUENCE</scope>
    <source>
        <strain evidence="1">PFS-102/07</strain>
        <tissue evidence="1">Leaf</tissue>
    </source>
</reference>
<gene>
    <name evidence="1" type="ORF">F2Q70_00001511</name>
</gene>
<accession>A0A8S9J0X1</accession>
<protein>
    <submittedName>
        <fullName evidence="1">Uncharacterized protein</fullName>
    </submittedName>
</protein>
<dbReference type="EMBL" id="QGKY02001015">
    <property type="protein sequence ID" value="KAF2575568.1"/>
    <property type="molecule type" value="Genomic_DNA"/>
</dbReference>
<name>A0A8S9J0X1_BRACR</name>